<keyword evidence="2" id="KW-1185">Reference proteome</keyword>
<sequence>MFSDFSTSDLLVSTDICSSTFDILICSFKLQRDKPSARSIYSSLARLICFNETKLQRLVLVSLINCSSL</sequence>
<dbReference type="Proteomes" id="UP001168877">
    <property type="component" value="Unassembled WGS sequence"/>
</dbReference>
<reference evidence="1" key="2">
    <citation type="submission" date="2023-06" db="EMBL/GenBank/DDBJ databases">
        <authorList>
            <person name="Swenson N.G."/>
            <person name="Wegrzyn J.L."/>
            <person name="Mcevoy S.L."/>
        </authorList>
    </citation>
    <scope>NUCLEOTIDE SEQUENCE</scope>
    <source>
        <strain evidence="1">NS2018</strain>
        <tissue evidence="1">Leaf</tissue>
    </source>
</reference>
<organism evidence="1 2">
    <name type="scientific">Acer saccharum</name>
    <name type="common">Sugar maple</name>
    <dbReference type="NCBI Taxonomy" id="4024"/>
    <lineage>
        <taxon>Eukaryota</taxon>
        <taxon>Viridiplantae</taxon>
        <taxon>Streptophyta</taxon>
        <taxon>Embryophyta</taxon>
        <taxon>Tracheophyta</taxon>
        <taxon>Spermatophyta</taxon>
        <taxon>Magnoliopsida</taxon>
        <taxon>eudicotyledons</taxon>
        <taxon>Gunneridae</taxon>
        <taxon>Pentapetalae</taxon>
        <taxon>rosids</taxon>
        <taxon>malvids</taxon>
        <taxon>Sapindales</taxon>
        <taxon>Sapindaceae</taxon>
        <taxon>Hippocastanoideae</taxon>
        <taxon>Acereae</taxon>
        <taxon>Acer</taxon>
    </lineage>
</organism>
<gene>
    <name evidence="1" type="ORF">LWI29_024525</name>
</gene>
<accession>A0AA39S0A7</accession>
<comment type="caution">
    <text evidence="1">The sequence shown here is derived from an EMBL/GenBank/DDBJ whole genome shotgun (WGS) entry which is preliminary data.</text>
</comment>
<name>A0AA39S0A7_ACESA</name>
<reference evidence="1" key="1">
    <citation type="journal article" date="2022" name="Plant J.">
        <title>Strategies of tolerance reflected in two North American maple genomes.</title>
        <authorList>
            <person name="McEvoy S.L."/>
            <person name="Sezen U.U."/>
            <person name="Trouern-Trend A."/>
            <person name="McMahon S.M."/>
            <person name="Schaberg P.G."/>
            <person name="Yang J."/>
            <person name="Wegrzyn J.L."/>
            <person name="Swenson N.G."/>
        </authorList>
    </citation>
    <scope>NUCLEOTIDE SEQUENCE</scope>
    <source>
        <strain evidence="1">NS2018</strain>
    </source>
</reference>
<evidence type="ECO:0000313" key="2">
    <source>
        <dbReference type="Proteomes" id="UP001168877"/>
    </source>
</evidence>
<proteinExistence type="predicted"/>
<evidence type="ECO:0000313" key="1">
    <source>
        <dbReference type="EMBL" id="KAK0582349.1"/>
    </source>
</evidence>
<protein>
    <submittedName>
        <fullName evidence="1">Uncharacterized protein</fullName>
    </submittedName>
</protein>
<dbReference type="EMBL" id="JAUESC010000384">
    <property type="protein sequence ID" value="KAK0582349.1"/>
    <property type="molecule type" value="Genomic_DNA"/>
</dbReference>
<dbReference type="AlphaFoldDB" id="A0AA39S0A7"/>